<evidence type="ECO:0000313" key="2">
    <source>
        <dbReference type="Proteomes" id="UP000621670"/>
    </source>
</evidence>
<keyword evidence="2" id="KW-1185">Reference proteome</keyword>
<accession>A0ABR7JEN1</accession>
<sequence>MKSVGIDGCRSGWITVSSEMEVYKFDTIQNVINFYGDDCFYLIDMPIGLPDKENPVRACEKLMRLNLDKKRKSSVFGVPCREALLASNFDNANKINKLILGKGISKQSFFIFKKIQELDNVLLNNSNKIKIYESHPEIVFHFLNNEKSMIFSKKTENGIKERLEILEIFDKRVKMVYNSSLSKFLRKDVAKDDIIDAMSLAISGCKLPNRIIETMPSEIQYDSSGLQMAIYYNKAKH</sequence>
<dbReference type="RefSeq" id="WP_166134006.1">
    <property type="nucleotide sequence ID" value="NZ_JAAOBY010000002.1"/>
</dbReference>
<protein>
    <submittedName>
        <fullName evidence="1">DUF429 domain-containing protein</fullName>
    </submittedName>
</protein>
<dbReference type="Pfam" id="PF04250">
    <property type="entry name" value="DUF429"/>
    <property type="match status" value="1"/>
</dbReference>
<dbReference type="Proteomes" id="UP000621670">
    <property type="component" value="Unassembled WGS sequence"/>
</dbReference>
<evidence type="ECO:0000313" key="1">
    <source>
        <dbReference type="EMBL" id="MBC5862808.1"/>
    </source>
</evidence>
<dbReference type="InterPro" id="IPR007362">
    <property type="entry name" value="DUF429"/>
</dbReference>
<dbReference type="EMBL" id="JACRUM010000002">
    <property type="protein sequence ID" value="MBC5862808.1"/>
    <property type="molecule type" value="Genomic_DNA"/>
</dbReference>
<gene>
    <name evidence="1" type="ORF">H8R26_05180</name>
</gene>
<organism evidence="1 2">
    <name type="scientific">Flavobacterium turcicum</name>
    <dbReference type="NCBI Taxonomy" id="2764718"/>
    <lineage>
        <taxon>Bacteria</taxon>
        <taxon>Pseudomonadati</taxon>
        <taxon>Bacteroidota</taxon>
        <taxon>Flavobacteriia</taxon>
        <taxon>Flavobacteriales</taxon>
        <taxon>Flavobacteriaceae</taxon>
        <taxon>Flavobacterium</taxon>
    </lineage>
</organism>
<proteinExistence type="predicted"/>
<comment type="caution">
    <text evidence="1">The sequence shown here is derived from an EMBL/GenBank/DDBJ whole genome shotgun (WGS) entry which is preliminary data.</text>
</comment>
<name>A0ABR7JEN1_9FLAO</name>
<reference evidence="1 2" key="1">
    <citation type="submission" date="2020-08" db="EMBL/GenBank/DDBJ databases">
        <title>Description of novel Flavobacterium F-400 isolate.</title>
        <authorList>
            <person name="Saticioglu I."/>
            <person name="Duman M."/>
            <person name="Altun S."/>
        </authorList>
    </citation>
    <scope>NUCLEOTIDE SEQUENCE [LARGE SCALE GENOMIC DNA]</scope>
    <source>
        <strain evidence="1 2">F-400</strain>
    </source>
</reference>